<dbReference type="EMBL" id="HG994363">
    <property type="protein sequence ID" value="CAF2042600.1"/>
    <property type="molecule type" value="Genomic_DNA"/>
</dbReference>
<accession>A0A816P0L8</accession>
<sequence>MSHILAYTEFICHTPSWSTITYQEDQLCPLPTIIPGDPGCQLYLGVNRTRA</sequence>
<dbReference type="Proteomes" id="UP001295469">
    <property type="component" value="Chromosome A09"/>
</dbReference>
<gene>
    <name evidence="1" type="ORF">DARMORV10_A09P26470.1</name>
</gene>
<evidence type="ECO:0000313" key="1">
    <source>
        <dbReference type="EMBL" id="CAF2042600.1"/>
    </source>
</evidence>
<protein>
    <submittedName>
        <fullName evidence="1">(rape) hypothetical protein</fullName>
    </submittedName>
</protein>
<reference evidence="1" key="1">
    <citation type="submission" date="2021-01" db="EMBL/GenBank/DDBJ databases">
        <authorList>
            <consortium name="Genoscope - CEA"/>
            <person name="William W."/>
        </authorList>
    </citation>
    <scope>NUCLEOTIDE SEQUENCE</scope>
</reference>
<name>A0A816P0L8_BRANA</name>
<dbReference type="AlphaFoldDB" id="A0A816P0L8"/>
<proteinExistence type="predicted"/>
<organism evidence="1">
    <name type="scientific">Brassica napus</name>
    <name type="common">Rape</name>
    <dbReference type="NCBI Taxonomy" id="3708"/>
    <lineage>
        <taxon>Eukaryota</taxon>
        <taxon>Viridiplantae</taxon>
        <taxon>Streptophyta</taxon>
        <taxon>Embryophyta</taxon>
        <taxon>Tracheophyta</taxon>
        <taxon>Spermatophyta</taxon>
        <taxon>Magnoliopsida</taxon>
        <taxon>eudicotyledons</taxon>
        <taxon>Gunneridae</taxon>
        <taxon>Pentapetalae</taxon>
        <taxon>rosids</taxon>
        <taxon>malvids</taxon>
        <taxon>Brassicales</taxon>
        <taxon>Brassicaceae</taxon>
        <taxon>Brassiceae</taxon>
        <taxon>Brassica</taxon>
    </lineage>
</organism>